<dbReference type="EMBL" id="JAHRHJ020000001">
    <property type="protein sequence ID" value="KAH9328715.1"/>
    <property type="molecule type" value="Genomic_DNA"/>
</dbReference>
<dbReference type="Proteomes" id="UP000824469">
    <property type="component" value="Unassembled WGS sequence"/>
</dbReference>
<organism evidence="1 2">
    <name type="scientific">Taxus chinensis</name>
    <name type="common">Chinese yew</name>
    <name type="synonym">Taxus wallichiana var. chinensis</name>
    <dbReference type="NCBI Taxonomy" id="29808"/>
    <lineage>
        <taxon>Eukaryota</taxon>
        <taxon>Viridiplantae</taxon>
        <taxon>Streptophyta</taxon>
        <taxon>Embryophyta</taxon>
        <taxon>Tracheophyta</taxon>
        <taxon>Spermatophyta</taxon>
        <taxon>Pinopsida</taxon>
        <taxon>Pinidae</taxon>
        <taxon>Conifers II</taxon>
        <taxon>Cupressales</taxon>
        <taxon>Taxaceae</taxon>
        <taxon>Taxus</taxon>
    </lineage>
</organism>
<protein>
    <submittedName>
        <fullName evidence="1">Uncharacterized protein</fullName>
    </submittedName>
</protein>
<reference evidence="1 2" key="1">
    <citation type="journal article" date="2021" name="Nat. Plants">
        <title>The Taxus genome provides insights into paclitaxel biosynthesis.</title>
        <authorList>
            <person name="Xiong X."/>
            <person name="Gou J."/>
            <person name="Liao Q."/>
            <person name="Li Y."/>
            <person name="Zhou Q."/>
            <person name="Bi G."/>
            <person name="Li C."/>
            <person name="Du R."/>
            <person name="Wang X."/>
            <person name="Sun T."/>
            <person name="Guo L."/>
            <person name="Liang H."/>
            <person name="Lu P."/>
            <person name="Wu Y."/>
            <person name="Zhang Z."/>
            <person name="Ro D.K."/>
            <person name="Shang Y."/>
            <person name="Huang S."/>
            <person name="Yan J."/>
        </authorList>
    </citation>
    <scope>NUCLEOTIDE SEQUENCE [LARGE SCALE GENOMIC DNA]</scope>
    <source>
        <strain evidence="1">Ta-2019</strain>
    </source>
</reference>
<sequence length="65" mass="6736">LYNTICLIPLTVTSDGQLLVGMPISIAAHLAPTPLDNTTLLPASLALSPNPTASEVHTTQIGFPL</sequence>
<dbReference type="AlphaFoldDB" id="A0AA38LNB0"/>
<feature type="non-terminal residue" evidence="1">
    <location>
        <position position="65"/>
    </location>
</feature>
<evidence type="ECO:0000313" key="1">
    <source>
        <dbReference type="EMBL" id="KAH9328715.1"/>
    </source>
</evidence>
<keyword evidence="2" id="KW-1185">Reference proteome</keyword>
<accession>A0AA38LNB0</accession>
<comment type="caution">
    <text evidence="1">The sequence shown here is derived from an EMBL/GenBank/DDBJ whole genome shotgun (WGS) entry which is preliminary data.</text>
</comment>
<name>A0AA38LNB0_TAXCH</name>
<proteinExistence type="predicted"/>
<gene>
    <name evidence="1" type="ORF">KI387_000823</name>
</gene>
<evidence type="ECO:0000313" key="2">
    <source>
        <dbReference type="Proteomes" id="UP000824469"/>
    </source>
</evidence>
<feature type="non-terminal residue" evidence="1">
    <location>
        <position position="1"/>
    </location>
</feature>